<dbReference type="SUPFAM" id="SSF46894">
    <property type="entry name" value="C-terminal effector domain of the bipartite response regulators"/>
    <property type="match status" value="1"/>
</dbReference>
<proteinExistence type="predicted"/>
<dbReference type="GO" id="GO:0006355">
    <property type="term" value="P:regulation of DNA-templated transcription"/>
    <property type="evidence" value="ECO:0007669"/>
    <property type="project" value="InterPro"/>
</dbReference>
<reference evidence="2" key="1">
    <citation type="journal article" date="2010" name="Genome Res.">
        <title>Functional metagenomics to mine the human gut microbiome for dietary fiber catabolic enzymes.</title>
        <authorList>
            <person name="Tasse L."/>
            <person name="Bercovici J."/>
            <person name="Pizzut-Serin S."/>
            <person name="Robe P."/>
            <person name="Tap J."/>
            <person name="Klopp C."/>
            <person name="Cantarel B.L."/>
            <person name="Coutinho P.M."/>
            <person name="Henrissat B."/>
            <person name="Leclerc M."/>
            <person name="Dore J."/>
            <person name="Monsan P."/>
            <person name="Remaud-Simeon M."/>
            <person name="Potocki-Veronese G."/>
        </authorList>
    </citation>
    <scope>NUCLEOTIDE SEQUENCE</scope>
</reference>
<evidence type="ECO:0000259" key="1">
    <source>
        <dbReference type="PROSITE" id="PS50043"/>
    </source>
</evidence>
<dbReference type="InterPro" id="IPR036388">
    <property type="entry name" value="WH-like_DNA-bd_sf"/>
</dbReference>
<protein>
    <recommendedName>
        <fullName evidence="1">HTH luxR-type domain-containing protein</fullName>
    </recommendedName>
</protein>
<dbReference type="Pfam" id="PF00196">
    <property type="entry name" value="GerE"/>
    <property type="match status" value="1"/>
</dbReference>
<sequence>MRVLRLLVRGLSYSGSAKTLCVEPSTVKYHVINMLQKTGLENKLQPAIAASEAKPVVELAEK</sequence>
<dbReference type="EMBL" id="GU942937">
    <property type="protein sequence ID" value="ADD61623.1"/>
    <property type="molecule type" value="Genomic_DNA"/>
</dbReference>
<dbReference type="Gene3D" id="1.10.10.10">
    <property type="entry name" value="Winged helix-like DNA-binding domain superfamily/Winged helix DNA-binding domain"/>
    <property type="match status" value="1"/>
</dbReference>
<dbReference type="GO" id="GO:0003677">
    <property type="term" value="F:DNA binding"/>
    <property type="evidence" value="ECO:0007669"/>
    <property type="project" value="InterPro"/>
</dbReference>
<dbReference type="AlphaFoldDB" id="D9ZE69"/>
<name>D9ZE69_9ZZZZ</name>
<organism evidence="2">
    <name type="scientific">uncultured organism</name>
    <dbReference type="NCBI Taxonomy" id="155900"/>
    <lineage>
        <taxon>unclassified sequences</taxon>
        <taxon>environmental samples</taxon>
    </lineage>
</organism>
<accession>D9ZE69</accession>
<dbReference type="PROSITE" id="PS50043">
    <property type="entry name" value="HTH_LUXR_2"/>
    <property type="match status" value="1"/>
</dbReference>
<dbReference type="SMART" id="SM00421">
    <property type="entry name" value="HTH_LUXR"/>
    <property type="match status" value="1"/>
</dbReference>
<dbReference type="InterPro" id="IPR016032">
    <property type="entry name" value="Sig_transdc_resp-reg_C-effctor"/>
</dbReference>
<dbReference type="InterPro" id="IPR000792">
    <property type="entry name" value="Tscrpt_reg_LuxR_C"/>
</dbReference>
<evidence type="ECO:0000313" key="2">
    <source>
        <dbReference type="EMBL" id="ADD61623.1"/>
    </source>
</evidence>
<feature type="domain" description="HTH luxR-type" evidence="1">
    <location>
        <begin position="1"/>
        <end position="54"/>
    </location>
</feature>